<dbReference type="Proteomes" id="UP000594468">
    <property type="component" value="Chromosome"/>
</dbReference>
<dbReference type="AlphaFoldDB" id="A0A7S8IF16"/>
<sequence length="545" mass="60496">MRKSHSVSRREFLKIAGVGAVGLASSKLLPGLPFVGKVLAQSDEVPDLEVQLRAVESEVSILSGNPTQVWMYQGEVLQGDPSSLQSIPDSYLGPIFRVRQGQHIRIHFVNELSEASIIHWHGLLLPEAMDAHPGYAIASGETYTYDFEVVNRAGTYWYHPHPHGSTATQVYNGLAGLFIVSDDEESTLSLPANGYDIPLVFQDRSFDADNQLVYISGGMMTQMMTEMMGFLGDNILVNGKADFELDVETRAYRLRLLNGSNFRMLKLGWEDGTPLTVIGTDGGLLETPVERPYVTLSPGERVELWADFNGRTIGSQLLLKSLPFSGVEMGGMMMGGMEMPETTTLPQGEEYTVLKVNIVQESTETLTLPERLSTIQRYALSDAINADAPRTFEIAMINEAWSLNGRTFQMDAVADDEIVQANSLEVWEFVNVVNGGGMGNMPGHDMGNMGGNDDVMTEDQMAHPMHVHGVQFQILERTVDDAFREGWETISAGYVDEGWKDTVLLMPGERVKLLMRFGSDLGLYVFHCHNLEHEDLGLMRNYRVE</sequence>
<dbReference type="CDD" id="cd13852">
    <property type="entry name" value="CuRO_1_McoP_like"/>
    <property type="match status" value="1"/>
</dbReference>
<dbReference type="InterPro" id="IPR045087">
    <property type="entry name" value="Cu-oxidase_fam"/>
</dbReference>
<evidence type="ECO:0000259" key="11">
    <source>
        <dbReference type="Pfam" id="PF07732"/>
    </source>
</evidence>
<evidence type="ECO:0000256" key="3">
    <source>
        <dbReference type="ARBA" id="ARBA00022723"/>
    </source>
</evidence>
<evidence type="ECO:0000313" key="13">
    <source>
        <dbReference type="Proteomes" id="UP000594468"/>
    </source>
</evidence>
<dbReference type="InterPro" id="IPR006311">
    <property type="entry name" value="TAT_signal"/>
</dbReference>
<dbReference type="InterPro" id="IPR008972">
    <property type="entry name" value="Cupredoxin"/>
</dbReference>
<keyword evidence="4" id="KW-0560">Oxidoreductase</keyword>
<accession>A0A7S8IF16</accession>
<gene>
    <name evidence="12" type="ORF">G4Y79_01760</name>
</gene>
<dbReference type="InterPro" id="IPR011706">
    <property type="entry name" value="Cu-oxidase_C"/>
</dbReference>
<comment type="similarity">
    <text evidence="1">Belongs to the multicopper oxidase family.</text>
</comment>
<dbReference type="Gene3D" id="2.60.40.420">
    <property type="entry name" value="Cupredoxins - blue copper proteins"/>
    <property type="match status" value="3"/>
</dbReference>
<dbReference type="CDD" id="cd13879">
    <property type="entry name" value="CuRO_2_McoP_like"/>
    <property type="match status" value="1"/>
</dbReference>
<evidence type="ECO:0000256" key="8">
    <source>
        <dbReference type="ARBA" id="ARBA00043090"/>
    </source>
</evidence>
<comment type="subunit">
    <text evidence="2">Monomer.</text>
</comment>
<feature type="domain" description="Plastocyanin-like" evidence="11">
    <location>
        <begin position="77"/>
        <end position="184"/>
    </location>
</feature>
<name>A0A7S8IF16_9CHLR</name>
<dbReference type="PROSITE" id="PS00080">
    <property type="entry name" value="MULTICOPPER_OXIDASE2"/>
    <property type="match status" value="1"/>
</dbReference>
<dbReference type="InterPro" id="IPR011707">
    <property type="entry name" value="Cu-oxidase-like_N"/>
</dbReference>
<dbReference type="PROSITE" id="PS51318">
    <property type="entry name" value="TAT"/>
    <property type="match status" value="1"/>
</dbReference>
<dbReference type="KEGG" id="pmet:G4Y79_01760"/>
<feature type="domain" description="Plastocyanin-like" evidence="10">
    <location>
        <begin position="458"/>
        <end position="544"/>
    </location>
</feature>
<evidence type="ECO:0000313" key="12">
    <source>
        <dbReference type="EMBL" id="QPC83127.1"/>
    </source>
</evidence>
<dbReference type="Pfam" id="PF07731">
    <property type="entry name" value="Cu-oxidase_2"/>
    <property type="match status" value="1"/>
</dbReference>
<dbReference type="InterPro" id="IPR002355">
    <property type="entry name" value="Cu_oxidase_Cu_BS"/>
</dbReference>
<dbReference type="PANTHER" id="PTHR48267:SF1">
    <property type="entry name" value="BILIRUBIN OXIDASE"/>
    <property type="match status" value="1"/>
</dbReference>
<dbReference type="GO" id="GO:0005507">
    <property type="term" value="F:copper ion binding"/>
    <property type="evidence" value="ECO:0007669"/>
    <property type="project" value="InterPro"/>
</dbReference>
<dbReference type="CDD" id="cd13907">
    <property type="entry name" value="CuRO_3_MCO_like_1"/>
    <property type="match status" value="1"/>
</dbReference>
<dbReference type="RefSeq" id="WP_195171196.1">
    <property type="nucleotide sequence ID" value="NZ_CP062983.1"/>
</dbReference>
<protein>
    <recommendedName>
        <fullName evidence="6">Multicopper oxidase CueO</fullName>
        <ecNumber evidence="5">1.16.3.4</ecNumber>
    </recommendedName>
    <alternativeName>
        <fullName evidence="7">Copper efflux oxidase</fullName>
    </alternativeName>
    <alternativeName>
        <fullName evidence="8">Cuprous oxidase</fullName>
    </alternativeName>
</protein>
<evidence type="ECO:0000256" key="4">
    <source>
        <dbReference type="ARBA" id="ARBA00023002"/>
    </source>
</evidence>
<evidence type="ECO:0000259" key="10">
    <source>
        <dbReference type="Pfam" id="PF07731"/>
    </source>
</evidence>
<dbReference type="Pfam" id="PF07732">
    <property type="entry name" value="Cu-oxidase_3"/>
    <property type="match status" value="1"/>
</dbReference>
<comment type="catalytic activity">
    <reaction evidence="9">
        <text>4 Cu(+) + O2 + 4 H(+) = 4 Cu(2+) + 2 H2O</text>
        <dbReference type="Rhea" id="RHEA:30083"/>
        <dbReference type="ChEBI" id="CHEBI:15377"/>
        <dbReference type="ChEBI" id="CHEBI:15378"/>
        <dbReference type="ChEBI" id="CHEBI:15379"/>
        <dbReference type="ChEBI" id="CHEBI:29036"/>
        <dbReference type="ChEBI" id="CHEBI:49552"/>
        <dbReference type="EC" id="1.16.3.4"/>
    </reaction>
    <physiologicalReaction direction="left-to-right" evidence="9">
        <dbReference type="Rhea" id="RHEA:30084"/>
    </physiologicalReaction>
</comment>
<evidence type="ECO:0000256" key="1">
    <source>
        <dbReference type="ARBA" id="ARBA00010609"/>
    </source>
</evidence>
<dbReference type="SUPFAM" id="SSF49503">
    <property type="entry name" value="Cupredoxins"/>
    <property type="match status" value="3"/>
</dbReference>
<dbReference type="EMBL" id="CP062983">
    <property type="protein sequence ID" value="QPC83127.1"/>
    <property type="molecule type" value="Genomic_DNA"/>
</dbReference>
<evidence type="ECO:0000256" key="7">
    <source>
        <dbReference type="ARBA" id="ARBA00042896"/>
    </source>
</evidence>
<evidence type="ECO:0000256" key="9">
    <source>
        <dbReference type="ARBA" id="ARBA00048092"/>
    </source>
</evidence>
<evidence type="ECO:0000256" key="5">
    <source>
        <dbReference type="ARBA" id="ARBA00038978"/>
    </source>
</evidence>
<proteinExistence type="inferred from homology"/>
<dbReference type="GO" id="GO:0016491">
    <property type="term" value="F:oxidoreductase activity"/>
    <property type="evidence" value="ECO:0007669"/>
    <property type="project" value="UniProtKB-KW"/>
</dbReference>
<evidence type="ECO:0000256" key="6">
    <source>
        <dbReference type="ARBA" id="ARBA00041027"/>
    </source>
</evidence>
<organism evidence="12 13">
    <name type="scientific">Phototrophicus methaneseepsis</name>
    <dbReference type="NCBI Taxonomy" id="2710758"/>
    <lineage>
        <taxon>Bacteria</taxon>
        <taxon>Bacillati</taxon>
        <taxon>Chloroflexota</taxon>
        <taxon>Candidatus Thermofontia</taxon>
        <taxon>Phototrophicales</taxon>
        <taxon>Phototrophicaceae</taxon>
        <taxon>Phototrophicus</taxon>
    </lineage>
</organism>
<evidence type="ECO:0000256" key="2">
    <source>
        <dbReference type="ARBA" id="ARBA00011245"/>
    </source>
</evidence>
<keyword evidence="3" id="KW-0479">Metal-binding</keyword>
<dbReference type="PANTHER" id="PTHR48267">
    <property type="entry name" value="CUPREDOXIN SUPERFAMILY PROTEIN"/>
    <property type="match status" value="1"/>
</dbReference>
<keyword evidence="13" id="KW-1185">Reference proteome</keyword>
<dbReference type="EC" id="1.16.3.4" evidence="5"/>
<reference evidence="12 13" key="1">
    <citation type="submission" date="2020-02" db="EMBL/GenBank/DDBJ databases">
        <authorList>
            <person name="Zheng R.K."/>
            <person name="Sun C.M."/>
        </authorList>
    </citation>
    <scope>NUCLEOTIDE SEQUENCE [LARGE SCALE GENOMIC DNA]</scope>
    <source>
        <strain evidence="13">rifampicinis</strain>
    </source>
</reference>